<evidence type="ECO:0000256" key="1">
    <source>
        <dbReference type="SAM" id="MobiDB-lite"/>
    </source>
</evidence>
<comment type="caution">
    <text evidence="2">The sequence shown here is derived from an EMBL/GenBank/DDBJ whole genome shotgun (WGS) entry which is preliminary data.</text>
</comment>
<dbReference type="EMBL" id="JARJLG010000037">
    <property type="protein sequence ID" value="KAJ7764595.1"/>
    <property type="molecule type" value="Genomic_DNA"/>
</dbReference>
<gene>
    <name evidence="2" type="ORF">DFH07DRAFT_770446</name>
</gene>
<feature type="compositionally biased region" description="Polar residues" evidence="1">
    <location>
        <begin position="330"/>
        <end position="348"/>
    </location>
</feature>
<feature type="region of interest" description="Disordered" evidence="1">
    <location>
        <begin position="71"/>
        <end position="120"/>
    </location>
</feature>
<feature type="compositionally biased region" description="Basic and acidic residues" evidence="1">
    <location>
        <begin position="78"/>
        <end position="97"/>
    </location>
</feature>
<feature type="compositionally biased region" description="Basic and acidic residues" evidence="1">
    <location>
        <begin position="314"/>
        <end position="327"/>
    </location>
</feature>
<sequence length="506" mass="54409">MCFQKIALTDGVGTTECPCPRYIPQDDPKPGPQVCRDCEHWESLHPVANLPKATPIADLMARIRPQMEKARQLGVTDNDARKEANAGFKKVSEEGKGRRGATKYQKKTGGRSGKAAEKTHSAANVVMIPDAYFGDPDASDAADDIKEVGVTPVPLIPRLQQLKDGRLIVSWQEEMEHAFTYVESWSSEHIDKALKKLFPHVWLWMQETHQPLEDGMFYWIPLVAYHSRLNEFVKKGPITGSDLETIKSGKGKCADQMTLYFALCYNIPNKVWANDCWTEPPSDADFQDKLKKGKGKAPLKPLSTRSTCKAAVKEENNHSVIEVHSDEDNGSSTSSNDITNAKGKTSQQNTPVKIKLELELAAIAKTESLFLDIDSESDVDFPESLAATASPAAMIVPSVPPPASGPVVSSAAPSPIGTTSVAAVTPAAPITSVALTPVPSQSVIAAAGGSFGIPRSLGSSAPRPSTHFYGGSASTSSRTASLSIAGPSSSSASSSRPNPWERQKKF</sequence>
<feature type="region of interest" description="Disordered" evidence="1">
    <location>
        <begin position="457"/>
        <end position="506"/>
    </location>
</feature>
<proteinExistence type="predicted"/>
<name>A0AAD7NKU1_9AGAR</name>
<keyword evidence="3" id="KW-1185">Reference proteome</keyword>
<dbReference type="Proteomes" id="UP001215280">
    <property type="component" value="Unassembled WGS sequence"/>
</dbReference>
<protein>
    <submittedName>
        <fullName evidence="2">Uncharacterized protein</fullName>
    </submittedName>
</protein>
<evidence type="ECO:0000313" key="2">
    <source>
        <dbReference type="EMBL" id="KAJ7764595.1"/>
    </source>
</evidence>
<feature type="compositionally biased region" description="Basic residues" evidence="1">
    <location>
        <begin position="98"/>
        <end position="109"/>
    </location>
</feature>
<reference evidence="2" key="1">
    <citation type="submission" date="2023-03" db="EMBL/GenBank/DDBJ databases">
        <title>Massive genome expansion in bonnet fungi (Mycena s.s.) driven by repeated elements and novel gene families across ecological guilds.</title>
        <authorList>
            <consortium name="Lawrence Berkeley National Laboratory"/>
            <person name="Harder C.B."/>
            <person name="Miyauchi S."/>
            <person name="Viragh M."/>
            <person name="Kuo A."/>
            <person name="Thoen E."/>
            <person name="Andreopoulos B."/>
            <person name="Lu D."/>
            <person name="Skrede I."/>
            <person name="Drula E."/>
            <person name="Henrissat B."/>
            <person name="Morin E."/>
            <person name="Kohler A."/>
            <person name="Barry K."/>
            <person name="LaButti K."/>
            <person name="Morin E."/>
            <person name="Salamov A."/>
            <person name="Lipzen A."/>
            <person name="Mereny Z."/>
            <person name="Hegedus B."/>
            <person name="Baldrian P."/>
            <person name="Stursova M."/>
            <person name="Weitz H."/>
            <person name="Taylor A."/>
            <person name="Grigoriev I.V."/>
            <person name="Nagy L.G."/>
            <person name="Martin F."/>
            <person name="Kauserud H."/>
        </authorList>
    </citation>
    <scope>NUCLEOTIDE SEQUENCE</scope>
    <source>
        <strain evidence="2">CBHHK188m</strain>
    </source>
</reference>
<organism evidence="2 3">
    <name type="scientific">Mycena maculata</name>
    <dbReference type="NCBI Taxonomy" id="230809"/>
    <lineage>
        <taxon>Eukaryota</taxon>
        <taxon>Fungi</taxon>
        <taxon>Dikarya</taxon>
        <taxon>Basidiomycota</taxon>
        <taxon>Agaricomycotina</taxon>
        <taxon>Agaricomycetes</taxon>
        <taxon>Agaricomycetidae</taxon>
        <taxon>Agaricales</taxon>
        <taxon>Marasmiineae</taxon>
        <taxon>Mycenaceae</taxon>
        <taxon>Mycena</taxon>
    </lineage>
</organism>
<dbReference type="AlphaFoldDB" id="A0AAD7NKU1"/>
<feature type="region of interest" description="Disordered" evidence="1">
    <location>
        <begin position="314"/>
        <end position="348"/>
    </location>
</feature>
<accession>A0AAD7NKU1</accession>
<evidence type="ECO:0000313" key="3">
    <source>
        <dbReference type="Proteomes" id="UP001215280"/>
    </source>
</evidence>
<feature type="compositionally biased region" description="Low complexity" evidence="1">
    <location>
        <begin position="472"/>
        <end position="495"/>
    </location>
</feature>